<dbReference type="RefSeq" id="WP_348945564.1">
    <property type="nucleotide sequence ID" value="NZ_CP157355.1"/>
</dbReference>
<dbReference type="AlphaFoldDB" id="A0AAU7FCE4"/>
<gene>
    <name evidence="2" type="ORF">ABHF33_02930</name>
</gene>
<accession>A0AAU7FCE4</accession>
<dbReference type="PANTHER" id="PTHR30634:SF7">
    <property type="entry name" value="VWA DOMAIN-CONTAINING PROTEIN"/>
    <property type="match status" value="1"/>
</dbReference>
<sequence>MSDVLQTPQITRQAEYAASSTQDSSRSRVEIIGVRHHSPACARLVAQRIRDSRPDWVLIEGPADFNPRLDELFLPHTLPLAIYSFCSAGELLHRALWSPFADYSPEWQALQVGRECGAQLAFIDLPAWHDAFADISNRYADVNDSEQERLASAYEAELGRQLGIEGRDALWDHLFESSTSSSSDLAELSARLRQYFINLRGTDPGSASNQAREQMMARWIAWAAQQGQEGQQQNRVLVVCGGYHAPMLAQLWPSIEPDIRQDSAAPATPDLHESIAGVSDGSIASTVATGSYLLPYTGKRLDAFHGYASGMPSPAFQQAVWESGLQQAGTQLLQGMMQRLRQKKLPASTADLLAIHVRTQALARLRGHVQPLRNDWLDALAGSLVRDALDAPLPWTYRGPLRRGTDPVLVEIMDVLAGDQAGQLAPGTPLPALLHAVSSELLALDLQPPFSESRNITLALLDEADRGKSRVLHRLAILQIPGFKRLSGPNWAMSGERSEQWQLSHPLEQQAALIEAAIYGATLADAAIARLAEQLAHSHGASALAQLLNRAAQAGLPAFSPGLLSRLHEAISSESRFEVLGQPLAITHGLYRHGHELGMADAPALLELLQLTLDRLLWLAEVHGSVSAQDSNAHLAAWQALRLLLRDAQASTGLPLGELPITRALAVCQRKARHPQAAPLSRGAALGCLLSVAHDDQQQADDIHSAIALLSALPPAALGDALQGLLALARHELIHVPAFIATLRQLVSALDEADFIQALPALRAAFAWLPSFERGELAQQILHLLGSTASPRTLTAPLTGLDAETLARHSWREKQAVAVLGSWGLK</sequence>
<proteinExistence type="predicted"/>
<evidence type="ECO:0000313" key="2">
    <source>
        <dbReference type="EMBL" id="XBM01260.1"/>
    </source>
</evidence>
<dbReference type="PANTHER" id="PTHR30634">
    <property type="entry name" value="OUTER MEMBRANE LOLAB LIPOPROTEIN INSERTION APPARATUS"/>
    <property type="match status" value="1"/>
</dbReference>
<name>A0AAU7FCE4_9NEIS</name>
<dbReference type="KEGG" id="cmav:ABHF33_02930"/>
<dbReference type="InterPro" id="IPR043737">
    <property type="entry name" value="DUF5682"/>
</dbReference>
<dbReference type="Pfam" id="PF18934">
    <property type="entry name" value="DUF5682"/>
    <property type="match status" value="1"/>
</dbReference>
<organism evidence="2">
    <name type="scientific">Chitinibacter mangrovi</name>
    <dbReference type="NCBI Taxonomy" id="3153927"/>
    <lineage>
        <taxon>Bacteria</taxon>
        <taxon>Pseudomonadati</taxon>
        <taxon>Pseudomonadota</taxon>
        <taxon>Betaproteobacteria</taxon>
        <taxon>Neisseriales</taxon>
        <taxon>Chitinibacteraceae</taxon>
        <taxon>Chitinibacter</taxon>
    </lineage>
</organism>
<dbReference type="EMBL" id="CP157355">
    <property type="protein sequence ID" value="XBM01260.1"/>
    <property type="molecule type" value="Genomic_DNA"/>
</dbReference>
<evidence type="ECO:0000256" key="1">
    <source>
        <dbReference type="SAM" id="MobiDB-lite"/>
    </source>
</evidence>
<dbReference type="InterPro" id="IPR050458">
    <property type="entry name" value="LolB"/>
</dbReference>
<feature type="region of interest" description="Disordered" evidence="1">
    <location>
        <begin position="1"/>
        <end position="22"/>
    </location>
</feature>
<protein>
    <submittedName>
        <fullName evidence="2">DUF5682 family protein</fullName>
    </submittedName>
</protein>
<reference evidence="2" key="1">
    <citation type="submission" date="2024-05" db="EMBL/GenBank/DDBJ databases">
        <authorList>
            <person name="Yang L."/>
            <person name="Pan L."/>
        </authorList>
    </citation>
    <scope>NUCLEOTIDE SEQUENCE</scope>
    <source>
        <strain evidence="2">FCG-7</strain>
    </source>
</reference>